<reference evidence="4 5" key="1">
    <citation type="submission" date="2018-07" db="EMBL/GenBank/DDBJ databases">
        <title>Genomic Encyclopedia of Type Strains, Phase III (KMG-III): the genomes of soil and plant-associated and newly described type strains.</title>
        <authorList>
            <person name="Whitman W."/>
        </authorList>
    </citation>
    <scope>NUCLEOTIDE SEQUENCE [LARGE SCALE GENOMIC DNA]</scope>
    <source>
        <strain evidence="4 5">CECT 8236</strain>
    </source>
</reference>
<gene>
    <name evidence="4" type="ORF">DFP95_102521</name>
</gene>
<dbReference type="GO" id="GO:0030435">
    <property type="term" value="P:sporulation resulting in formation of a cellular spore"/>
    <property type="evidence" value="ECO:0007669"/>
    <property type="project" value="UniProtKB-KW"/>
</dbReference>
<dbReference type="GO" id="GO:0030436">
    <property type="term" value="P:asexual sporulation"/>
    <property type="evidence" value="ECO:0007669"/>
    <property type="project" value="InterPro"/>
</dbReference>
<protein>
    <submittedName>
        <fullName evidence="4">Small acid-soluble spore protein H (Minor)</fullName>
    </submittedName>
</protein>
<dbReference type="Proteomes" id="UP000256869">
    <property type="component" value="Unassembled WGS sequence"/>
</dbReference>
<evidence type="ECO:0000256" key="1">
    <source>
        <dbReference type="ARBA" id="ARBA00004288"/>
    </source>
</evidence>
<dbReference type="RefSeq" id="WP_115991825.1">
    <property type="nucleotide sequence ID" value="NZ_QRDY01000002.1"/>
</dbReference>
<organism evidence="4 5">
    <name type="scientific">Cohnella lupini</name>
    <dbReference type="NCBI Taxonomy" id="1294267"/>
    <lineage>
        <taxon>Bacteria</taxon>
        <taxon>Bacillati</taxon>
        <taxon>Bacillota</taxon>
        <taxon>Bacilli</taxon>
        <taxon>Bacillales</taxon>
        <taxon>Paenibacillaceae</taxon>
        <taxon>Cohnella</taxon>
    </lineage>
</organism>
<name>A0A3D9IUB2_9BACL</name>
<dbReference type="InterPro" id="IPR012610">
    <property type="entry name" value="SASP_SspH"/>
</dbReference>
<comment type="subcellular location">
    <subcellularLocation>
        <location evidence="1">Spore core</location>
    </subcellularLocation>
</comment>
<evidence type="ECO:0000313" key="5">
    <source>
        <dbReference type="Proteomes" id="UP000256869"/>
    </source>
</evidence>
<comment type="similarity">
    <text evidence="2">Belongs to the SspH family.</text>
</comment>
<proteinExistence type="inferred from homology"/>
<dbReference type="GO" id="GO:0042601">
    <property type="term" value="C:endospore-forming forespore"/>
    <property type="evidence" value="ECO:0007669"/>
    <property type="project" value="InterPro"/>
</dbReference>
<keyword evidence="3" id="KW-0749">Sporulation</keyword>
<accession>A0A3D9IUB2</accession>
<dbReference type="OrthoDB" id="1683648at2"/>
<evidence type="ECO:0000313" key="4">
    <source>
        <dbReference type="EMBL" id="RED65099.1"/>
    </source>
</evidence>
<dbReference type="EMBL" id="QRDY01000002">
    <property type="protein sequence ID" value="RED65099.1"/>
    <property type="molecule type" value="Genomic_DNA"/>
</dbReference>
<evidence type="ECO:0000256" key="2">
    <source>
        <dbReference type="ARBA" id="ARBA00006573"/>
    </source>
</evidence>
<dbReference type="AlphaFoldDB" id="A0A3D9IUB2"/>
<comment type="caution">
    <text evidence="4">The sequence shown here is derived from an EMBL/GenBank/DDBJ whole genome shotgun (WGS) entry which is preliminary data.</text>
</comment>
<dbReference type="Pfam" id="PF08141">
    <property type="entry name" value="SspH"/>
    <property type="match status" value="1"/>
</dbReference>
<sequence>MNAQRAKEIYDSTDNIAVQLDDGQSVWIEKVDVDNGVATVQVGGKPTDVQTVGVERLKEYSH</sequence>
<evidence type="ECO:0000256" key="3">
    <source>
        <dbReference type="ARBA" id="ARBA00022969"/>
    </source>
</evidence>
<keyword evidence="5" id="KW-1185">Reference proteome</keyword>